<dbReference type="GO" id="GO:0032190">
    <property type="term" value="F:acrosin binding"/>
    <property type="evidence" value="ECO:0007669"/>
    <property type="project" value="TreeGrafter"/>
</dbReference>
<keyword evidence="12" id="KW-0325">Glycoprotein</keyword>
<dbReference type="GO" id="GO:2000344">
    <property type="term" value="P:positive regulation of acrosome reaction"/>
    <property type="evidence" value="ECO:0007669"/>
    <property type="project" value="UniProtKB-UniRule"/>
</dbReference>
<evidence type="ECO:0000256" key="10">
    <source>
        <dbReference type="ARBA" id="ARBA00023136"/>
    </source>
</evidence>
<evidence type="ECO:0000259" key="15">
    <source>
        <dbReference type="PROSITE" id="PS51034"/>
    </source>
</evidence>
<sequence length="422" mass="46566">MTLGARLVSVLLLWALQGGDWAGTKVLSWVTQHPALGSPFSPPPVVDVQCEDDRLVVSVNRDFFGTGQLVQAAELTLGPSACAPMPADPLNKRVIFEVGLHECGSELQMTPDSFIYSTVLHYTPNLSQSPVVLRSSPVSVPIQCQYPRRDNVSSRAILPTWVPFHSTLSREQRLKFSLRLMADDWSTERISSAFQLGDLIHIQAEVYSGYHVPLRLFVDRCTATLTPDPVSVPYHVIIDFNGCLVDGQSHDSSSIFISPRPGQNVLRFMVDSFRFAQDSRNEIYITCHLKVTTTDQVPSPLNKACSYNLTTDMWVPVEGPSDICTCCKTRTCTHLSSSRKRSLANQELGNPSELEADLMLGPLVLSEAENGPKLGEENNVGDIPEWPELLLLLMVGVAATVCLVLCLIVGSHKYRFPCSRNV</sequence>
<dbReference type="FunFam" id="2.60.40.4100:FF:000002">
    <property type="entry name" value="Zona pellucida sperm-binding protein 3"/>
    <property type="match status" value="1"/>
</dbReference>
<evidence type="ECO:0000256" key="9">
    <source>
        <dbReference type="ARBA" id="ARBA00022989"/>
    </source>
</evidence>
<feature type="chain" id="PRO_5025708570" description="Zona pellucida sperm-binding protein 3" evidence="14">
    <location>
        <begin position="22"/>
        <end position="422"/>
    </location>
</feature>
<dbReference type="PRINTS" id="PR00023">
    <property type="entry name" value="ZPELLUCIDA"/>
</dbReference>
<dbReference type="GO" id="GO:0035805">
    <property type="term" value="C:egg coat"/>
    <property type="evidence" value="ECO:0007669"/>
    <property type="project" value="UniProtKB-SubCell"/>
</dbReference>
<keyword evidence="5 14" id="KW-0272">Extracellular matrix</keyword>
<dbReference type="InterPro" id="IPR055356">
    <property type="entry name" value="ZP-N"/>
</dbReference>
<dbReference type="Gene3D" id="2.60.40.3210">
    <property type="entry name" value="Zona pellucida, ZP-N domain"/>
    <property type="match status" value="1"/>
</dbReference>
<dbReference type="AlphaFoldDB" id="A0A0N9BDP4"/>
<keyword evidence="10 14" id="KW-0472">Membrane</keyword>
<keyword evidence="4 14" id="KW-0964">Secreted</keyword>
<comment type="PTM">
    <text evidence="14">Proteolytically cleaved before the transmembrane segment to yield the secreted ectodomain incorporated in the zona pellucida.</text>
</comment>
<evidence type="ECO:0000256" key="13">
    <source>
        <dbReference type="ARBA" id="ARBA00047057"/>
    </source>
</evidence>
<comment type="similarity">
    <text evidence="1 14">Belongs to the ZP domain family. ZPC subfamily.</text>
</comment>
<dbReference type="Pfam" id="PF23344">
    <property type="entry name" value="ZP-N"/>
    <property type="match status" value="1"/>
</dbReference>
<dbReference type="PANTHER" id="PTHR11576">
    <property type="entry name" value="ZONA PELLUCIDA SPERM-BINDING PROTEIN 3"/>
    <property type="match status" value="1"/>
</dbReference>
<dbReference type="GO" id="GO:0007339">
    <property type="term" value="P:binding of sperm to zona pellucida"/>
    <property type="evidence" value="ECO:0007669"/>
    <property type="project" value="UniProtKB-UniRule"/>
</dbReference>
<dbReference type="InterPro" id="IPR001507">
    <property type="entry name" value="ZP_dom"/>
</dbReference>
<evidence type="ECO:0000256" key="5">
    <source>
        <dbReference type="ARBA" id="ARBA00022530"/>
    </source>
</evidence>
<comment type="function">
    <text evidence="14">Component of the zona pellucida, an extracellular matrix surrounding oocytes which mediates sperm binding, induction of the acrosome reaction and prevents post-fertilization polyspermy. The zona pellucida is composed of 3 to 4 glycoproteins, ZP1, ZP2, ZP3, and ZP4. ZP3 is essential for sperm binding and zona matrix formation.</text>
</comment>
<dbReference type="PROSITE" id="PS51034">
    <property type="entry name" value="ZP_2"/>
    <property type="match status" value="1"/>
</dbReference>
<evidence type="ECO:0000256" key="6">
    <source>
        <dbReference type="ARBA" id="ARBA00022685"/>
    </source>
</evidence>
<dbReference type="InterPro" id="IPR042235">
    <property type="entry name" value="ZP-C_dom"/>
</dbReference>
<organism evidence="16">
    <name type="scientific">Notamacropus</name>
    <dbReference type="NCBI Taxonomy" id="1960649"/>
    <lineage>
        <taxon>Eukaryota</taxon>
        <taxon>Metazoa</taxon>
        <taxon>Chordata</taxon>
        <taxon>Craniata</taxon>
        <taxon>Vertebrata</taxon>
        <taxon>Euteleostomi</taxon>
        <taxon>Mammalia</taxon>
        <taxon>Metatheria</taxon>
        <taxon>Diprotodontia</taxon>
        <taxon>Macropodidae</taxon>
    </lineage>
</organism>
<feature type="signal peptide" evidence="14">
    <location>
        <begin position="1"/>
        <end position="21"/>
    </location>
</feature>
<evidence type="ECO:0000256" key="7">
    <source>
        <dbReference type="ARBA" id="ARBA00022692"/>
    </source>
</evidence>
<dbReference type="PANTHER" id="PTHR11576:SF2">
    <property type="entry name" value="ZONA PELLUCIDA SPERM-BINDING PROTEIN 3"/>
    <property type="match status" value="1"/>
</dbReference>
<keyword evidence="6 14" id="KW-0165">Cleavage on pair of basic residues</keyword>
<name>A0A0N9BDP4_9META</name>
<comment type="subcellular location">
    <subcellularLocation>
        <location evidence="14">Zona pellucida</location>
    </subcellularLocation>
    <subcellularLocation>
        <location evidence="14">Cell membrane</location>
        <topology evidence="14">Single-pass type I membrane protein</topology>
    </subcellularLocation>
</comment>
<dbReference type="GO" id="GO:0035804">
    <property type="term" value="F:structural constituent of egg coat"/>
    <property type="evidence" value="ECO:0007669"/>
    <property type="project" value="UniProtKB-UniRule"/>
</dbReference>
<keyword evidence="11 14" id="KW-1015">Disulfide bond</keyword>
<protein>
    <recommendedName>
        <fullName evidence="2 14">Zona pellucida sperm-binding protein 3</fullName>
    </recommendedName>
</protein>
<feature type="domain" description="ZP" evidence="15">
    <location>
        <begin position="49"/>
        <end position="312"/>
    </location>
</feature>
<dbReference type="SMART" id="SM00241">
    <property type="entry name" value="ZP"/>
    <property type="match status" value="1"/>
</dbReference>
<dbReference type="Pfam" id="PF00100">
    <property type="entry name" value="Zona_pellucida"/>
    <property type="match status" value="1"/>
</dbReference>
<keyword evidence="3 14" id="KW-1003">Cell membrane</keyword>
<evidence type="ECO:0000256" key="11">
    <source>
        <dbReference type="ARBA" id="ARBA00023157"/>
    </source>
</evidence>
<evidence type="ECO:0000256" key="1">
    <source>
        <dbReference type="ARBA" id="ARBA00006735"/>
    </source>
</evidence>
<accession>A0A0N9BDP4</accession>
<evidence type="ECO:0000256" key="3">
    <source>
        <dbReference type="ARBA" id="ARBA00022475"/>
    </source>
</evidence>
<evidence type="ECO:0000256" key="12">
    <source>
        <dbReference type="ARBA" id="ARBA00023180"/>
    </source>
</evidence>
<evidence type="ECO:0000256" key="4">
    <source>
        <dbReference type="ARBA" id="ARBA00022525"/>
    </source>
</evidence>
<keyword evidence="8 14" id="KW-0732">Signal</keyword>
<dbReference type="Gene3D" id="2.60.40.4100">
    <property type="entry name" value="Zona pellucida, ZP-C domain"/>
    <property type="match status" value="1"/>
</dbReference>
<comment type="domain">
    <text evidence="14">The ZP domain is involved in the polymerization of the ZP proteins to form the zona pellucida.</text>
</comment>
<reference evidence="16" key="1">
    <citation type="submission" date="2014-10" db="EMBL/GenBank/DDBJ databases">
        <title>Composition of marsupial ZP: molecular and phylogenetic approach.</title>
        <authorList>
            <person name="Moros C."/>
            <person name="Chevret P."/>
            <person name="Holt W.V."/>
            <person name="Esteban-Diaz D."/>
            <person name="Lopez-Bejar M."/>
            <person name="Martinez-Nevado E."/>
            <person name="Ballesta J."/>
            <person name="Aviles M."/>
            <person name="Izquierdo-Rico M."/>
        </authorList>
    </citation>
    <scope>NUCLEOTIDE SEQUENCE</scope>
</reference>
<dbReference type="EMBL" id="KP057617">
    <property type="protein sequence ID" value="ALA55520.1"/>
    <property type="molecule type" value="mRNA"/>
</dbReference>
<evidence type="ECO:0000256" key="2">
    <source>
        <dbReference type="ARBA" id="ARBA00017980"/>
    </source>
</evidence>
<proteinExistence type="evidence at transcript level"/>
<comment type="subunit">
    <text evidence="13">Polymers of ZP2 and ZP3 organized into long filaments cross-linked by ZP1 homodimers. Interacts with ZP1 and ZP2.</text>
</comment>
<feature type="transmembrane region" description="Helical" evidence="14">
    <location>
        <begin position="389"/>
        <end position="410"/>
    </location>
</feature>
<evidence type="ECO:0000313" key="16">
    <source>
        <dbReference type="EMBL" id="ALA55520.1"/>
    </source>
</evidence>
<dbReference type="GO" id="GO:0035803">
    <property type="term" value="P:egg coat formation"/>
    <property type="evidence" value="ECO:0007669"/>
    <property type="project" value="UniProtKB-UniRule"/>
</dbReference>
<gene>
    <name evidence="16" type="primary">ZP3-a</name>
</gene>
<dbReference type="GO" id="GO:0005886">
    <property type="term" value="C:plasma membrane"/>
    <property type="evidence" value="ECO:0007669"/>
    <property type="project" value="UniProtKB-SubCell"/>
</dbReference>
<evidence type="ECO:0000256" key="14">
    <source>
        <dbReference type="RuleBase" id="RU367066"/>
    </source>
</evidence>
<dbReference type="InterPro" id="IPR055355">
    <property type="entry name" value="ZP-C"/>
</dbReference>
<evidence type="ECO:0000256" key="8">
    <source>
        <dbReference type="ARBA" id="ARBA00022729"/>
    </source>
</evidence>
<keyword evidence="7 14" id="KW-0812">Transmembrane</keyword>
<dbReference type="InterPro" id="IPR048290">
    <property type="entry name" value="ZP_chr"/>
</dbReference>
<dbReference type="FunFam" id="2.60.40.3210:FF:000001">
    <property type="entry name" value="Zona pellucida sperm-binding protein 3"/>
    <property type="match status" value="1"/>
</dbReference>
<keyword evidence="9 14" id="KW-1133">Transmembrane helix</keyword>